<evidence type="ECO:0000313" key="2">
    <source>
        <dbReference type="EMBL" id="GMR46015.1"/>
    </source>
</evidence>
<proteinExistence type="predicted"/>
<dbReference type="EMBL" id="BTRK01000004">
    <property type="protein sequence ID" value="GMR46015.1"/>
    <property type="molecule type" value="Genomic_DNA"/>
</dbReference>
<comment type="caution">
    <text evidence="2">The sequence shown here is derived from an EMBL/GenBank/DDBJ whole genome shotgun (WGS) entry which is preliminary data.</text>
</comment>
<accession>A0AAN5CKG4</accession>
<gene>
    <name evidence="2" type="ORF">PMAYCL1PPCAC_16210</name>
</gene>
<keyword evidence="1" id="KW-0472">Membrane</keyword>
<feature type="transmembrane region" description="Helical" evidence="1">
    <location>
        <begin position="48"/>
        <end position="70"/>
    </location>
</feature>
<feature type="transmembrane region" description="Helical" evidence="1">
    <location>
        <begin position="21"/>
        <end position="42"/>
    </location>
</feature>
<feature type="non-terminal residue" evidence="2">
    <location>
        <position position="76"/>
    </location>
</feature>
<evidence type="ECO:0000313" key="3">
    <source>
        <dbReference type="Proteomes" id="UP001328107"/>
    </source>
</evidence>
<dbReference type="AlphaFoldDB" id="A0AAN5CKG4"/>
<keyword evidence="1" id="KW-0812">Transmembrane</keyword>
<protein>
    <submittedName>
        <fullName evidence="2">Uncharacterized protein</fullName>
    </submittedName>
</protein>
<keyword evidence="3" id="KW-1185">Reference proteome</keyword>
<name>A0AAN5CKG4_9BILA</name>
<organism evidence="2 3">
    <name type="scientific">Pristionchus mayeri</name>
    <dbReference type="NCBI Taxonomy" id="1317129"/>
    <lineage>
        <taxon>Eukaryota</taxon>
        <taxon>Metazoa</taxon>
        <taxon>Ecdysozoa</taxon>
        <taxon>Nematoda</taxon>
        <taxon>Chromadorea</taxon>
        <taxon>Rhabditida</taxon>
        <taxon>Rhabditina</taxon>
        <taxon>Diplogasteromorpha</taxon>
        <taxon>Diplogasteroidea</taxon>
        <taxon>Neodiplogasteridae</taxon>
        <taxon>Pristionchus</taxon>
    </lineage>
</organism>
<dbReference type="Proteomes" id="UP001328107">
    <property type="component" value="Unassembled WGS sequence"/>
</dbReference>
<reference evidence="3" key="1">
    <citation type="submission" date="2022-10" db="EMBL/GenBank/DDBJ databases">
        <title>Genome assembly of Pristionchus species.</title>
        <authorList>
            <person name="Yoshida K."/>
            <person name="Sommer R.J."/>
        </authorList>
    </citation>
    <scope>NUCLEOTIDE SEQUENCE [LARGE SCALE GENOMIC DNA]</scope>
    <source>
        <strain evidence="3">RS5460</strain>
    </source>
</reference>
<keyword evidence="1" id="KW-1133">Transmembrane helix</keyword>
<sequence>MGKDLISEIIMNAYFAVDSFFFIRIAWGLGLSWIIVACWYGYGGDRKFITRVVSTIAVTFLVATFWSAMFEISFGK</sequence>
<evidence type="ECO:0000256" key="1">
    <source>
        <dbReference type="SAM" id="Phobius"/>
    </source>
</evidence>